<protein>
    <recommendedName>
        <fullName evidence="4">O-fucosyltransferase family protein</fullName>
    </recommendedName>
</protein>
<dbReference type="AlphaFoldDB" id="A0A6T6MKS4"/>
<feature type="region of interest" description="Disordered" evidence="1">
    <location>
        <begin position="51"/>
        <end position="110"/>
    </location>
</feature>
<evidence type="ECO:0000313" key="2">
    <source>
        <dbReference type="EMBL" id="CAD8821184.1"/>
    </source>
</evidence>
<evidence type="ECO:0000313" key="3">
    <source>
        <dbReference type="EMBL" id="CAD8821185.1"/>
    </source>
</evidence>
<sequence>MNSRIRVVRVLLIVFTLVVSALLLLVFFASSKLIKSKPQVTPQSSDLLHLSSDIHNQSPSDSNHIQINSSNPDPLYPSTPPQPPSPNTNNNNNTTTQSSRNQSSDSPPILAEFSSSKPTYDLLLSKFKPIFSKSSFFSTEPVHRLPPSVPRVILVPELSSYAGYGNQIQFLYQYIAIAMCMDFDMVIPPIGFIKHKKTQGGLTAEAQSYYDLDRLSKSVSVRHFESACRQCVEFQVLPYTAKTRRYSGRNLTQPLSDTRYDTNVFGNLSVEYIGNESGMHLWTDFYSNLIVNRQSQCGNRDRCVFFSHNTVKFPDIYNDIHKCAESAYAIAKQAVLPSQLLFQLAHGLLPPKFLMNSTMVIHLRYFAGEYGIDKEQCLSGKNICFGRNSQTVIEMRAFNETVYQYAESLNCTRVFPILPHFAGENVKKNLAKTLGLKYEDLISSKGLNADVELLVERALAIEARELLAETSGTSFTLTVDFQRNALEKPMARSLESLFNRVTNLQRPSNQ</sequence>
<dbReference type="EMBL" id="HBFP01007779">
    <property type="protein sequence ID" value="CAD8821185.1"/>
    <property type="molecule type" value="Transcribed_RNA"/>
</dbReference>
<gene>
    <name evidence="2" type="ORF">TOLI1172_LOCUS5579</name>
    <name evidence="3" type="ORF">TOLI1172_LOCUS5580</name>
</gene>
<evidence type="ECO:0000256" key="1">
    <source>
        <dbReference type="SAM" id="MobiDB-lite"/>
    </source>
</evidence>
<accession>A0A6T6MKS4</accession>
<proteinExistence type="predicted"/>
<evidence type="ECO:0008006" key="4">
    <source>
        <dbReference type="Google" id="ProtNLM"/>
    </source>
</evidence>
<name>A0A6T6MKS4_9RHOD</name>
<feature type="compositionally biased region" description="Pro residues" evidence="1">
    <location>
        <begin position="74"/>
        <end position="86"/>
    </location>
</feature>
<feature type="compositionally biased region" description="Polar residues" evidence="1">
    <location>
        <begin position="54"/>
        <end position="72"/>
    </location>
</feature>
<reference evidence="2" key="1">
    <citation type="submission" date="2021-01" db="EMBL/GenBank/DDBJ databases">
        <authorList>
            <person name="Corre E."/>
            <person name="Pelletier E."/>
            <person name="Niang G."/>
            <person name="Scheremetjew M."/>
            <person name="Finn R."/>
            <person name="Kale V."/>
            <person name="Holt S."/>
            <person name="Cochrane G."/>
            <person name="Meng A."/>
            <person name="Brown T."/>
            <person name="Cohen L."/>
        </authorList>
    </citation>
    <scope>NUCLEOTIDE SEQUENCE</scope>
    <source>
        <strain evidence="2">CCMP3278</strain>
    </source>
</reference>
<dbReference type="EMBL" id="HBFP01007778">
    <property type="protein sequence ID" value="CAD8821184.1"/>
    <property type="molecule type" value="Transcribed_RNA"/>
</dbReference>
<feature type="compositionally biased region" description="Low complexity" evidence="1">
    <location>
        <begin position="87"/>
        <end position="108"/>
    </location>
</feature>
<organism evidence="2">
    <name type="scientific">Timspurckia oligopyrenoides</name>
    <dbReference type="NCBI Taxonomy" id="708627"/>
    <lineage>
        <taxon>Eukaryota</taxon>
        <taxon>Rhodophyta</taxon>
        <taxon>Bangiophyceae</taxon>
        <taxon>Porphyridiales</taxon>
        <taxon>Porphyridiaceae</taxon>
        <taxon>Timspurckia</taxon>
    </lineage>
</organism>